<feature type="transmembrane region" description="Helical" evidence="1">
    <location>
        <begin position="198"/>
        <end position="220"/>
    </location>
</feature>
<keyword evidence="1" id="KW-0472">Membrane</keyword>
<evidence type="ECO:0000313" key="4">
    <source>
        <dbReference type="Proteomes" id="UP000669903"/>
    </source>
</evidence>
<reference evidence="3" key="1">
    <citation type="submission" date="2020-03" db="EMBL/GenBank/DDBJ databases">
        <title>Relaxed selection underlies rapid genomic changes in the transitions from sociality to social parasitism in ants.</title>
        <authorList>
            <person name="Bi X."/>
        </authorList>
    </citation>
    <scope>NUCLEOTIDE SEQUENCE</scope>
    <source>
        <strain evidence="3">BGI-DK2014a</strain>
        <tissue evidence="3">Whole body</tissue>
    </source>
</reference>
<accession>A0A836F908</accession>
<keyword evidence="1" id="KW-1133">Transmembrane helix</keyword>
<keyword evidence="4" id="KW-1185">Reference proteome</keyword>
<organism evidence="3 4">
    <name type="scientific">Acromyrmex charruanus</name>
    <dbReference type="NCBI Taxonomy" id="2715315"/>
    <lineage>
        <taxon>Eukaryota</taxon>
        <taxon>Metazoa</taxon>
        <taxon>Ecdysozoa</taxon>
        <taxon>Arthropoda</taxon>
        <taxon>Hexapoda</taxon>
        <taxon>Insecta</taxon>
        <taxon>Pterygota</taxon>
        <taxon>Neoptera</taxon>
        <taxon>Endopterygota</taxon>
        <taxon>Hymenoptera</taxon>
        <taxon>Apocrita</taxon>
        <taxon>Aculeata</taxon>
        <taxon>Formicoidea</taxon>
        <taxon>Formicidae</taxon>
        <taxon>Myrmicinae</taxon>
        <taxon>Acromyrmex</taxon>
    </lineage>
</organism>
<feature type="non-terminal residue" evidence="3">
    <location>
        <position position="411"/>
    </location>
</feature>
<protein>
    <submittedName>
        <fullName evidence="3">GVQW3 protein</fullName>
    </submittedName>
</protein>
<proteinExistence type="predicted"/>
<dbReference type="CDD" id="cd09275">
    <property type="entry name" value="RNase_HI_RT_DIRS1"/>
    <property type="match status" value="1"/>
</dbReference>
<comment type="caution">
    <text evidence="3">The sequence shown here is derived from an EMBL/GenBank/DDBJ whole genome shotgun (WGS) entry which is preliminary data.</text>
</comment>
<evidence type="ECO:0000313" key="3">
    <source>
        <dbReference type="EMBL" id="KAG5329640.1"/>
    </source>
</evidence>
<evidence type="ECO:0000259" key="2">
    <source>
        <dbReference type="Pfam" id="PF17906"/>
    </source>
</evidence>
<feature type="domain" description="Mos1 transposase HTH" evidence="2">
    <location>
        <begin position="9"/>
        <end position="50"/>
    </location>
</feature>
<dbReference type="AlphaFoldDB" id="A0A836F908"/>
<keyword evidence="1" id="KW-0812">Transmembrane</keyword>
<dbReference type="Gene3D" id="1.10.10.1450">
    <property type="match status" value="1"/>
</dbReference>
<gene>
    <name evidence="3" type="primary">Gvqw3_28</name>
    <name evidence="3" type="ORF">G6Z76_0013209</name>
</gene>
<name>A0A836F908_9HYME</name>
<dbReference type="Proteomes" id="UP000669903">
    <property type="component" value="Unassembled WGS sequence"/>
</dbReference>
<evidence type="ECO:0000256" key="1">
    <source>
        <dbReference type="SAM" id="Phobius"/>
    </source>
</evidence>
<sequence>MISVTIEQRIVVKFYVKLGKTAIETYNLLKEVYGHECLSRARVFEWFKRLHREPKKFFLIKKSLGGMRFILNLKDSNSYITLPHFKLEDWCTVIRFMFSDFKMTSHSRRKFLFHYSRRKFPFAREIFSDAFLNGWGAACGDRRIHGWWSTEDRDLHINVLELKTVFHALRCFVSDLLNVLLRIDNEGRRDHRGFDYSIVAVSIVVPLFLSFANFGILFLAPSKSLLSSLSLIFLSQELRNVSSYSSFNTTRSAISLISDQKSFLTKSRSLEVISRKLVFLLALGLGQQAQTLAAIKISHIFREKDRFIIKIPDRIKTFTLGTQALLTFPRFSKRPDLCVLDHYLQCIKILRPPECNSLLISCVKSHRAVGVQLMSQWIRKSLEECGVHGDFYLAHSNFYNRPIIASESFCN</sequence>
<dbReference type="EMBL" id="JAANIC010006114">
    <property type="protein sequence ID" value="KAG5329640.1"/>
    <property type="molecule type" value="Genomic_DNA"/>
</dbReference>
<feature type="non-terminal residue" evidence="3">
    <location>
        <position position="1"/>
    </location>
</feature>
<dbReference type="InterPro" id="IPR041426">
    <property type="entry name" value="Mos1_HTH"/>
</dbReference>
<dbReference type="Pfam" id="PF17906">
    <property type="entry name" value="HTH_48"/>
    <property type="match status" value="1"/>
</dbReference>